<protein>
    <recommendedName>
        <fullName evidence="3">Reverse transcriptase domain-containing protein</fullName>
    </recommendedName>
</protein>
<sequence length="156" mass="17643">MLFADDAALMSHTKADLQELVNRPLLACKESGLTIWLNKTNILAQGTDTEPDITTDNLHLKIVEVFNCLGITWQDKVTNIEIFECSGIPSQFALRNQKRLKGLAGHVHPINDGRNLKDILYGNLREGSRSRGRPQLRFTDVCPGHEGSRDWYLSWK</sequence>
<evidence type="ECO:0000313" key="1">
    <source>
        <dbReference type="EMBL" id="GFS25558.1"/>
    </source>
</evidence>
<dbReference type="Proteomes" id="UP000762676">
    <property type="component" value="Unassembled WGS sequence"/>
</dbReference>
<evidence type="ECO:0000313" key="2">
    <source>
        <dbReference type="Proteomes" id="UP000762676"/>
    </source>
</evidence>
<accession>A0AAV4JU90</accession>
<reference evidence="1 2" key="1">
    <citation type="journal article" date="2021" name="Elife">
        <title>Chloroplast acquisition without the gene transfer in kleptoplastic sea slugs, Plakobranchus ocellatus.</title>
        <authorList>
            <person name="Maeda T."/>
            <person name="Takahashi S."/>
            <person name="Yoshida T."/>
            <person name="Shimamura S."/>
            <person name="Takaki Y."/>
            <person name="Nagai Y."/>
            <person name="Toyoda A."/>
            <person name="Suzuki Y."/>
            <person name="Arimoto A."/>
            <person name="Ishii H."/>
            <person name="Satoh N."/>
            <person name="Nishiyama T."/>
            <person name="Hasebe M."/>
            <person name="Maruyama T."/>
            <person name="Minagawa J."/>
            <person name="Obokata J."/>
            <person name="Shigenobu S."/>
        </authorList>
    </citation>
    <scope>NUCLEOTIDE SEQUENCE [LARGE SCALE GENOMIC DNA]</scope>
</reference>
<comment type="caution">
    <text evidence="1">The sequence shown here is derived from an EMBL/GenBank/DDBJ whole genome shotgun (WGS) entry which is preliminary data.</text>
</comment>
<proteinExistence type="predicted"/>
<gene>
    <name evidence="1" type="ORF">ElyMa_001690200</name>
</gene>
<dbReference type="EMBL" id="BMAT01003447">
    <property type="protein sequence ID" value="GFS25558.1"/>
    <property type="molecule type" value="Genomic_DNA"/>
</dbReference>
<dbReference type="AlphaFoldDB" id="A0AAV4JU90"/>
<name>A0AAV4JU90_9GAST</name>
<organism evidence="1 2">
    <name type="scientific">Elysia marginata</name>
    <dbReference type="NCBI Taxonomy" id="1093978"/>
    <lineage>
        <taxon>Eukaryota</taxon>
        <taxon>Metazoa</taxon>
        <taxon>Spiralia</taxon>
        <taxon>Lophotrochozoa</taxon>
        <taxon>Mollusca</taxon>
        <taxon>Gastropoda</taxon>
        <taxon>Heterobranchia</taxon>
        <taxon>Euthyneura</taxon>
        <taxon>Panpulmonata</taxon>
        <taxon>Sacoglossa</taxon>
        <taxon>Placobranchoidea</taxon>
        <taxon>Plakobranchidae</taxon>
        <taxon>Elysia</taxon>
    </lineage>
</organism>
<keyword evidence="2" id="KW-1185">Reference proteome</keyword>
<dbReference type="PANTHER" id="PTHR47027:SF20">
    <property type="entry name" value="REVERSE TRANSCRIPTASE-LIKE PROTEIN WITH RNA-DIRECTED DNA POLYMERASE DOMAIN"/>
    <property type="match status" value="1"/>
</dbReference>
<dbReference type="PANTHER" id="PTHR47027">
    <property type="entry name" value="REVERSE TRANSCRIPTASE DOMAIN-CONTAINING PROTEIN"/>
    <property type="match status" value="1"/>
</dbReference>
<evidence type="ECO:0008006" key="3">
    <source>
        <dbReference type="Google" id="ProtNLM"/>
    </source>
</evidence>